<dbReference type="GO" id="GO:0016567">
    <property type="term" value="P:protein ubiquitination"/>
    <property type="evidence" value="ECO:0007669"/>
    <property type="project" value="UniProtKB-UniPathway"/>
</dbReference>
<dbReference type="PANTHER" id="PTHR33018:SF19">
    <property type="entry name" value="OS12G0558775 PROTEIN"/>
    <property type="match status" value="1"/>
</dbReference>
<dbReference type="Gene3D" id="1.25.40.180">
    <property type="match status" value="1"/>
</dbReference>
<keyword evidence="4" id="KW-0539">Nucleus</keyword>
<sequence>MSSESSSDTSGSSTSKTSGSTSTSSSTSLHSEDIVEKGSCTSARHRTKRGHAKCKKLEKGGPRRLTFDKNGIAQSPVKHVNEFSSYCGYIARMRVDIRIKDWRKVPTVVKSNLWEDVSKKFVMPMDETHTLNVKKVALKSMSHAWKDFKWKLNINYVKKDKTPFEDYPELKKEWWPDFVEWVTFDEYIALGEKGKQSQSMNKFRQKLGRRSYTVQKRKWAMEDAQALTEGKSIPFQDMPDGRHKDWARARNPSGDVNITESHPIIKKIVDLNEKSVAGTFTPLDNMDILATAIGSNHPGRTTGVSAYVGLGMGLAQGDGPRKKKRRTTKEYVKRIVDEYEAKFEKLTALCQSMERRLNNSESCSSSKFVDTPNHATHHSVDSLQEVMKCKLVVQIGPQSVVVARGQAYPPKDVVTVHGIERRDDHTKVQVDFVFDNFLEFPLPIPIAGGDMFTLGEAKNSFVLWPKSGIQLAEETTVHAKPQQVPDTSPQVLHHTPEKDKMPTPTMDTENIDVTHSASNVSKKRKHKHKKHSKSKEKEQKTSQQKNIEDDGLDPLWTPPFHQRSPPPVPNNKQFVLGQPLVSSALLKRMGKQSQCFHKWYFAMTTPISRRQSATHFMVRYEEHDFLEKSWVYAVEFSDVFHIYNDLALDISLHRSWMLCMRKIDKYRGIVGFLDPEMIILKRINEEADEVEAYIVKALLAQQDKECIFVVCQEGAFGAYADKKGRHNKNFGRTVIWKHFQGHAGFATCPLLPDEIANVRERLLDFFMNEVIDIGGSCRVEVSGEVPDEPVVSKKSGLLFERRLIERYIEDHGKCPITKEELTMDDIVSVKTNKTPPPEVQDKILFMINNISISNMEVKAKEFNEVIQEQYYPWFAQYMVMKRASIEPNFHDLYLKFFDKVNSKSLNKEILKATYENCKVLLRSDLIKSSSEERSLLKKPRQLVGKVHHWCTIHFNVNNQMTNTVTNMNRYILSLSDDKQLVPGLISLIEQGTDVLRVKALLFVALLCKNSRRWLPHFFCNAKLISAVDRLGKEKEGFIHHCTEAFVQLVASLVPGILDTVSSDIQQVMVGKRHGPVTALAGRAHPKSTIHLFPVILHLLGSASFKHRVVTGHVLLQLANLIKILEAPFQVLFKNLTVDIKDVKPTSLLKDRLREVEGNPDFSNKDVTASQTPVVAEVPSGTIPSLTHMEQQPEINITSRAMSLPNILNQYAAPVRLPTNNTVEDDKVALMMPEQVPSLTQLMAAIPREEIRFKINPKLGSLGPQLQYSKIMDLALDKENIE</sequence>
<proteinExistence type="predicted"/>
<name>A0A3L6E9A8_MAIZE</name>
<feature type="region of interest" description="Disordered" evidence="5">
    <location>
        <begin position="475"/>
        <end position="559"/>
    </location>
</feature>
<organism evidence="7">
    <name type="scientific">Zea mays</name>
    <name type="common">Maize</name>
    <dbReference type="NCBI Taxonomy" id="4577"/>
    <lineage>
        <taxon>Eukaryota</taxon>
        <taxon>Viridiplantae</taxon>
        <taxon>Streptophyta</taxon>
        <taxon>Embryophyta</taxon>
        <taxon>Tracheophyta</taxon>
        <taxon>Spermatophyta</taxon>
        <taxon>Magnoliopsida</taxon>
        <taxon>Liliopsida</taxon>
        <taxon>Poales</taxon>
        <taxon>Poaceae</taxon>
        <taxon>PACMAD clade</taxon>
        <taxon>Panicoideae</taxon>
        <taxon>Andropogonodae</taxon>
        <taxon>Andropogoneae</taxon>
        <taxon>Tripsacinae</taxon>
        <taxon>Zea</taxon>
    </lineage>
</organism>
<dbReference type="GO" id="GO:0005634">
    <property type="term" value="C:nucleus"/>
    <property type="evidence" value="ECO:0007669"/>
    <property type="project" value="UniProtKB-SubCell"/>
</dbReference>
<feature type="domain" description="U-box" evidence="6">
    <location>
        <begin position="782"/>
        <end position="839"/>
    </location>
</feature>
<dbReference type="FunFam" id="1.25.40.180:FF:000219">
    <property type="match status" value="1"/>
</dbReference>
<dbReference type="InterPro" id="IPR058352">
    <property type="entry name" value="DUF8039"/>
</dbReference>
<keyword evidence="7" id="KW-0418">Kinase</keyword>
<dbReference type="Pfam" id="PF23606">
    <property type="entry name" value="HEAT_ULK4"/>
    <property type="match status" value="1"/>
</dbReference>
<dbReference type="PANTHER" id="PTHR33018">
    <property type="entry name" value="OS10G0338966 PROTEIN-RELATED"/>
    <property type="match status" value="1"/>
</dbReference>
<comment type="subcellular location">
    <subcellularLocation>
        <location evidence="1">Nucleus</location>
    </subcellularLocation>
</comment>
<feature type="region of interest" description="Disordered" evidence="5">
    <location>
        <begin position="1"/>
        <end position="56"/>
    </location>
</feature>
<dbReference type="EMBL" id="NCVQ01000007">
    <property type="protein sequence ID" value="PWZ17148.1"/>
    <property type="molecule type" value="Genomic_DNA"/>
</dbReference>
<evidence type="ECO:0000256" key="3">
    <source>
        <dbReference type="ARBA" id="ARBA00022679"/>
    </source>
</evidence>
<reference evidence="7" key="1">
    <citation type="journal article" date="2018" name="Nat. Genet.">
        <title>Extensive intraspecific gene order and gene structural variations between Mo17 and other maize genomes.</title>
        <authorList>
            <person name="Sun S."/>
            <person name="Zhou Y."/>
            <person name="Chen J."/>
            <person name="Shi J."/>
            <person name="Zhao H."/>
            <person name="Zhao H."/>
            <person name="Song W."/>
            <person name="Zhang M."/>
            <person name="Cui Y."/>
            <person name="Dong X."/>
            <person name="Liu H."/>
            <person name="Ma X."/>
            <person name="Jiao Y."/>
            <person name="Wang B."/>
            <person name="Wei X."/>
            <person name="Stein J.C."/>
            <person name="Glaubitz J.C."/>
            <person name="Lu F."/>
            <person name="Yu G."/>
            <person name="Liang C."/>
            <person name="Fengler K."/>
            <person name="Li B."/>
            <person name="Rafalski A."/>
            <person name="Schnable P.S."/>
            <person name="Ware D.H."/>
            <person name="Buckler E.S."/>
            <person name="Lai J."/>
        </authorList>
    </citation>
    <scope>NUCLEOTIDE SEQUENCE [LARGE SCALE GENOMIC DNA]</scope>
    <source>
        <tissue evidence="7">Seedling</tissue>
    </source>
</reference>
<gene>
    <name evidence="7" type="primary">RUK_0</name>
    <name evidence="7" type="ORF">Zm00014a_034677</name>
</gene>
<accession>A0A3L6E9A8</accession>
<comment type="caution">
    <text evidence="7">The sequence shown here is derived from an EMBL/GenBank/DDBJ whole genome shotgun (WGS) entry which is preliminary data.</text>
</comment>
<dbReference type="GO" id="GO:0016301">
    <property type="term" value="F:kinase activity"/>
    <property type="evidence" value="ECO:0007669"/>
    <property type="project" value="UniProtKB-KW"/>
</dbReference>
<feature type="compositionally biased region" description="Polar residues" evidence="5">
    <location>
        <begin position="505"/>
        <end position="520"/>
    </location>
</feature>
<feature type="compositionally biased region" description="Basic residues" evidence="5">
    <location>
        <begin position="43"/>
        <end position="54"/>
    </location>
</feature>
<dbReference type="ExpressionAtlas" id="A0A3L6E9A8">
    <property type="expression patterns" value="baseline"/>
</dbReference>
<dbReference type="Proteomes" id="UP000251960">
    <property type="component" value="Chromosome 6"/>
</dbReference>
<dbReference type="SUPFAM" id="SSF57850">
    <property type="entry name" value="RING/U-box"/>
    <property type="match status" value="1"/>
</dbReference>
<dbReference type="InterPro" id="IPR013083">
    <property type="entry name" value="Znf_RING/FYVE/PHD"/>
</dbReference>
<evidence type="ECO:0000256" key="4">
    <source>
        <dbReference type="ARBA" id="ARBA00023242"/>
    </source>
</evidence>
<dbReference type="UniPathway" id="UPA00143"/>
<dbReference type="Pfam" id="PF26133">
    <property type="entry name" value="DUF8039"/>
    <property type="match status" value="1"/>
</dbReference>
<feature type="compositionally biased region" description="Low complexity" evidence="5">
    <location>
        <begin position="1"/>
        <end position="28"/>
    </location>
</feature>
<dbReference type="InterPro" id="IPR056981">
    <property type="entry name" value="HEAT_ULK4_RUNKEL"/>
</dbReference>
<dbReference type="FunFam" id="3.30.40.10:FF:000027">
    <property type="entry name" value="Pre-mRNA-processing factor 19, putative"/>
    <property type="match status" value="1"/>
</dbReference>
<dbReference type="Pfam" id="PF16415">
    <property type="entry name" value="CNOT1_CAF1_bind"/>
    <property type="match status" value="1"/>
</dbReference>
<evidence type="ECO:0000256" key="2">
    <source>
        <dbReference type="ARBA" id="ARBA00004906"/>
    </source>
</evidence>
<dbReference type="InterPro" id="IPR032191">
    <property type="entry name" value="CNOT1_CAF1_bind"/>
</dbReference>
<dbReference type="GO" id="GO:0004842">
    <property type="term" value="F:ubiquitin-protein transferase activity"/>
    <property type="evidence" value="ECO:0007669"/>
    <property type="project" value="InterPro"/>
</dbReference>
<dbReference type="Gene3D" id="3.30.40.10">
    <property type="entry name" value="Zinc/RING finger domain, C3HC4 (zinc finger)"/>
    <property type="match status" value="1"/>
</dbReference>
<comment type="pathway">
    <text evidence="2">Protein modification; protein ubiquitination.</text>
</comment>
<dbReference type="InterPro" id="IPR003613">
    <property type="entry name" value="Ubox_domain"/>
</dbReference>
<keyword evidence="3" id="KW-0808">Transferase</keyword>
<evidence type="ECO:0000256" key="1">
    <source>
        <dbReference type="ARBA" id="ARBA00004123"/>
    </source>
</evidence>
<protein>
    <submittedName>
        <fullName evidence="7">Serine/threonine-protein kinase RUNKEL</fullName>
    </submittedName>
</protein>
<evidence type="ECO:0000313" key="7">
    <source>
        <dbReference type="EMBL" id="PWZ17148.1"/>
    </source>
</evidence>
<evidence type="ECO:0000256" key="5">
    <source>
        <dbReference type="SAM" id="MobiDB-lite"/>
    </source>
</evidence>
<dbReference type="CDD" id="cd16656">
    <property type="entry name" value="RING-Ubox_PRP19"/>
    <property type="match status" value="1"/>
</dbReference>
<feature type="compositionally biased region" description="Basic residues" evidence="5">
    <location>
        <begin position="521"/>
        <end position="534"/>
    </location>
</feature>
<evidence type="ECO:0000259" key="6">
    <source>
        <dbReference type="SMART" id="SM00504"/>
    </source>
</evidence>
<dbReference type="SMART" id="SM00504">
    <property type="entry name" value="Ubox"/>
    <property type="match status" value="1"/>
</dbReference>
<dbReference type="InterPro" id="IPR055340">
    <property type="entry name" value="RING-Ubox_PRP19"/>
</dbReference>